<reference evidence="1 2" key="1">
    <citation type="submission" date="2020-04" db="EMBL/GenBank/DDBJ databases">
        <authorList>
            <person name="Yin C."/>
        </authorList>
    </citation>
    <scope>NUCLEOTIDE SEQUENCE [LARGE SCALE GENOMIC DNA]</scope>
    <source>
        <strain evidence="1 2">Ak56</strain>
    </source>
</reference>
<evidence type="ECO:0000313" key="1">
    <source>
        <dbReference type="EMBL" id="NLR80945.1"/>
    </source>
</evidence>
<dbReference type="RefSeq" id="WP_168740575.1">
    <property type="nucleotide sequence ID" value="NZ_JABAHZ010000004.1"/>
</dbReference>
<keyword evidence="2" id="KW-1185">Reference proteome</keyword>
<accession>A0A847SNQ8</accession>
<sequence length="179" mass="20745">MKIRLTIFLPVIFIGMMACHDRSRNELQQLMTDEQSGLLQEKRIGDVVIRLTYLPECWERMNNRPTSVDHSEMCFKINVLPANNNMDQRKEEPMSTSYGLDTVFQLILNRDTLAPLMAQRMANGQLNGVEYLVIFERKPLAAVQQAALVYKDWLFSATRLVFPLQKNYLQKSDSLSCRL</sequence>
<proteinExistence type="predicted"/>
<evidence type="ECO:0000313" key="2">
    <source>
        <dbReference type="Proteomes" id="UP000552864"/>
    </source>
</evidence>
<organism evidence="1 2">
    <name type="scientific">Chitinophaga eiseniae</name>
    <dbReference type="NCBI Taxonomy" id="634771"/>
    <lineage>
        <taxon>Bacteria</taxon>
        <taxon>Pseudomonadati</taxon>
        <taxon>Bacteroidota</taxon>
        <taxon>Chitinophagia</taxon>
        <taxon>Chitinophagales</taxon>
        <taxon>Chitinophagaceae</taxon>
        <taxon>Chitinophaga</taxon>
    </lineage>
</organism>
<comment type="caution">
    <text evidence="1">The sequence shown here is derived from an EMBL/GenBank/DDBJ whole genome shotgun (WGS) entry which is preliminary data.</text>
</comment>
<dbReference type="PROSITE" id="PS51257">
    <property type="entry name" value="PROKAR_LIPOPROTEIN"/>
    <property type="match status" value="1"/>
</dbReference>
<gene>
    <name evidence="1" type="ORF">HGH91_20105</name>
</gene>
<protein>
    <submittedName>
        <fullName evidence="1">Uncharacterized protein</fullName>
    </submittedName>
</protein>
<dbReference type="Proteomes" id="UP000552864">
    <property type="component" value="Unassembled WGS sequence"/>
</dbReference>
<dbReference type="EMBL" id="JABAHZ010000004">
    <property type="protein sequence ID" value="NLR80945.1"/>
    <property type="molecule type" value="Genomic_DNA"/>
</dbReference>
<name>A0A847SNQ8_9BACT</name>
<dbReference type="AlphaFoldDB" id="A0A847SNQ8"/>